<dbReference type="PROSITE" id="PS00232">
    <property type="entry name" value="CADHERIN_1"/>
    <property type="match status" value="3"/>
</dbReference>
<keyword evidence="6 10" id="KW-1133">Transmembrane helix</keyword>
<dbReference type="Pfam" id="PF16492">
    <property type="entry name" value="Cadherin_C_2"/>
    <property type="match status" value="1"/>
</dbReference>
<reference evidence="12" key="2">
    <citation type="submission" date="2025-09" db="UniProtKB">
        <authorList>
            <consortium name="Ensembl"/>
        </authorList>
    </citation>
    <scope>IDENTIFICATION</scope>
</reference>
<dbReference type="GeneTree" id="ENSGT00940000156683"/>
<dbReference type="InterPro" id="IPR050174">
    <property type="entry name" value="Protocadherin/Cadherin-CA"/>
</dbReference>
<evidence type="ECO:0000256" key="8">
    <source>
        <dbReference type="ARBA" id="ARBA00023180"/>
    </source>
</evidence>
<evidence type="ECO:0000256" key="6">
    <source>
        <dbReference type="ARBA" id="ARBA00022989"/>
    </source>
</evidence>
<evidence type="ECO:0000256" key="5">
    <source>
        <dbReference type="ARBA" id="ARBA00022889"/>
    </source>
</evidence>
<proteinExistence type="predicted"/>
<keyword evidence="4 9" id="KW-0106">Calcium</keyword>
<keyword evidence="2 10" id="KW-0812">Transmembrane</keyword>
<keyword evidence="7 10" id="KW-0472">Membrane</keyword>
<dbReference type="Gene3D" id="2.60.40.60">
    <property type="entry name" value="Cadherins"/>
    <property type="match status" value="6"/>
</dbReference>
<accession>A0A8C5MEA9</accession>
<dbReference type="InterPro" id="IPR013164">
    <property type="entry name" value="Cadherin_N"/>
</dbReference>
<dbReference type="GO" id="GO:0005886">
    <property type="term" value="C:plasma membrane"/>
    <property type="evidence" value="ECO:0007669"/>
    <property type="project" value="UniProtKB-SubCell"/>
</dbReference>
<dbReference type="SMART" id="SM00112">
    <property type="entry name" value="CA"/>
    <property type="match status" value="6"/>
</dbReference>
<evidence type="ECO:0000256" key="1">
    <source>
        <dbReference type="ARBA" id="ARBA00004167"/>
    </source>
</evidence>
<name>A0A8C5MEA9_9ANUR</name>
<feature type="domain" description="Cadherin" evidence="11">
    <location>
        <begin position="350"/>
        <end position="454"/>
    </location>
</feature>
<evidence type="ECO:0000313" key="12">
    <source>
        <dbReference type="Ensembl" id="ENSLLEP00000011777.1"/>
    </source>
</evidence>
<sequence length="844" mass="93934">MAEPQKEKRIRWQVISIFMFSWLCHSVSAQLHYSIPEEMRKDSVIENIAKDLGLEIKQLSFRKFRIVSRVSEKYFTVNVDNGNLYIKDRIDRETLCGTESPCILTFDAVAENPLNVLPVTIEILDVNDNSPNFFHDILSLEILETTTPGTHFILQNAEDPDIGNNSVQTYKLSDNQHFTLSEKTSTDGSTFLELVLEKPLDRETQNIHELILTAIDGGKPIKSGSVLINIAIADVNDNFPIFTQKVYKVSVSENTPINSTLLHVTATDQDEGSNAQITYSFRKTSGNALYDHTFSIDANNGEIRTRGKLDFEALRNYEIPIQAKDGGGLVAHSKVLVEILDENDNAPEISITSLTSPILEDSLPGTLIALIEVHDRDSGDNGEIDCKIIDKLPFQLVSSSSKYFKIITTYSMDREKEPFYSITILANDRGSPSLSTIKSIRLDISDVNDNPPVFQKSTYVAYVPENNLPGASIYSIQASDIDSGDNAKVTYSISTTSSEEIPISSYLSMNIETGVLYAQRSFDYEQYKEFQIQVIAKDYGSPPLSNNASLIIHIMDQNDNAPRILFPSPENDGTVFFEIVPFGSERGSLITKVVAVDADSGHNAWLSYNFIHGSEPSPFSISQHTGEIRTAYVFEQKDVLKYKAVVLVKDNGIPSLSATVTLSFIVAEIPKLSIPLNVEDSPSNLHMYLVIALALISFLFILSVMLIIISKCKNSKSSSSFGSLSTNLYPQFDPRFLPQYNNGTLPLPYSYNVCVALDSSDSDFTFLKPKQDVPTDNLIDADDSGLGNQDFKETFSSSNPVKVSTKIYNSPVNILNIDFPSHFPKPKQNYGVLPVVLWKCNCRQ</sequence>
<keyword evidence="8" id="KW-0325">Glycoprotein</keyword>
<dbReference type="Proteomes" id="UP000694569">
    <property type="component" value="Unplaced"/>
</dbReference>
<dbReference type="InterPro" id="IPR032455">
    <property type="entry name" value="Cadherin_C"/>
</dbReference>
<feature type="domain" description="Cadherin" evidence="11">
    <location>
        <begin position="27"/>
        <end position="133"/>
    </location>
</feature>
<feature type="domain" description="Cadherin" evidence="11">
    <location>
        <begin position="243"/>
        <end position="349"/>
    </location>
</feature>
<dbReference type="InterPro" id="IPR015919">
    <property type="entry name" value="Cadherin-like_sf"/>
</dbReference>
<dbReference type="PRINTS" id="PR00205">
    <property type="entry name" value="CADHERIN"/>
</dbReference>
<dbReference type="GO" id="GO:0007156">
    <property type="term" value="P:homophilic cell adhesion via plasma membrane adhesion molecules"/>
    <property type="evidence" value="ECO:0007669"/>
    <property type="project" value="InterPro"/>
</dbReference>
<keyword evidence="5" id="KW-0130">Cell adhesion</keyword>
<evidence type="ECO:0000256" key="7">
    <source>
        <dbReference type="ARBA" id="ARBA00023136"/>
    </source>
</evidence>
<dbReference type="InterPro" id="IPR002126">
    <property type="entry name" value="Cadherin-like_dom"/>
</dbReference>
<keyword evidence="3" id="KW-0677">Repeat</keyword>
<evidence type="ECO:0000256" key="4">
    <source>
        <dbReference type="ARBA" id="ARBA00022837"/>
    </source>
</evidence>
<dbReference type="Pfam" id="PF00028">
    <property type="entry name" value="Cadherin"/>
    <property type="match status" value="5"/>
</dbReference>
<feature type="domain" description="Cadherin" evidence="11">
    <location>
        <begin position="134"/>
        <end position="242"/>
    </location>
</feature>
<evidence type="ECO:0000256" key="10">
    <source>
        <dbReference type="SAM" id="Phobius"/>
    </source>
</evidence>
<dbReference type="Ensembl" id="ENSLLET00000012245.1">
    <property type="protein sequence ID" value="ENSLLEP00000011777.1"/>
    <property type="gene ID" value="ENSLLEG00000007478.1"/>
</dbReference>
<evidence type="ECO:0000313" key="13">
    <source>
        <dbReference type="Proteomes" id="UP000694569"/>
    </source>
</evidence>
<keyword evidence="13" id="KW-1185">Reference proteome</keyword>
<dbReference type="CDD" id="cd11304">
    <property type="entry name" value="Cadherin_repeat"/>
    <property type="match status" value="6"/>
</dbReference>
<dbReference type="PANTHER" id="PTHR24028:SF73">
    <property type="entry name" value="PROTOCADHERIN GAMMA-B3-RELATED"/>
    <property type="match status" value="1"/>
</dbReference>
<protein>
    <recommendedName>
        <fullName evidence="11">Cadherin domain-containing protein</fullName>
    </recommendedName>
</protein>
<feature type="domain" description="Cadherin" evidence="11">
    <location>
        <begin position="587"/>
        <end position="677"/>
    </location>
</feature>
<evidence type="ECO:0000256" key="3">
    <source>
        <dbReference type="ARBA" id="ARBA00022737"/>
    </source>
</evidence>
<feature type="domain" description="Cadherin" evidence="11">
    <location>
        <begin position="455"/>
        <end position="564"/>
    </location>
</feature>
<evidence type="ECO:0000259" key="11">
    <source>
        <dbReference type="PROSITE" id="PS50268"/>
    </source>
</evidence>
<dbReference type="PANTHER" id="PTHR24028">
    <property type="entry name" value="CADHERIN-87A"/>
    <property type="match status" value="1"/>
</dbReference>
<dbReference type="Pfam" id="PF08266">
    <property type="entry name" value="Cadherin_2"/>
    <property type="match status" value="1"/>
</dbReference>
<dbReference type="GO" id="GO:0005509">
    <property type="term" value="F:calcium ion binding"/>
    <property type="evidence" value="ECO:0007669"/>
    <property type="project" value="UniProtKB-UniRule"/>
</dbReference>
<dbReference type="PROSITE" id="PS50268">
    <property type="entry name" value="CADHERIN_2"/>
    <property type="match status" value="6"/>
</dbReference>
<evidence type="ECO:0000256" key="9">
    <source>
        <dbReference type="PROSITE-ProRule" id="PRU00043"/>
    </source>
</evidence>
<dbReference type="InterPro" id="IPR020894">
    <property type="entry name" value="Cadherin_CS"/>
</dbReference>
<comment type="subcellular location">
    <subcellularLocation>
        <location evidence="1">Membrane</location>
        <topology evidence="1">Single-pass membrane protein</topology>
    </subcellularLocation>
</comment>
<dbReference type="SUPFAM" id="SSF49313">
    <property type="entry name" value="Cadherin-like"/>
    <property type="match status" value="6"/>
</dbReference>
<organism evidence="12 13">
    <name type="scientific">Leptobrachium leishanense</name>
    <name type="common">Leishan spiny toad</name>
    <dbReference type="NCBI Taxonomy" id="445787"/>
    <lineage>
        <taxon>Eukaryota</taxon>
        <taxon>Metazoa</taxon>
        <taxon>Chordata</taxon>
        <taxon>Craniata</taxon>
        <taxon>Vertebrata</taxon>
        <taxon>Euteleostomi</taxon>
        <taxon>Amphibia</taxon>
        <taxon>Batrachia</taxon>
        <taxon>Anura</taxon>
        <taxon>Pelobatoidea</taxon>
        <taxon>Megophryidae</taxon>
        <taxon>Leptobrachium</taxon>
    </lineage>
</organism>
<dbReference type="AlphaFoldDB" id="A0A8C5MEA9"/>
<reference evidence="12" key="1">
    <citation type="submission" date="2025-08" db="UniProtKB">
        <authorList>
            <consortium name="Ensembl"/>
        </authorList>
    </citation>
    <scope>IDENTIFICATION</scope>
</reference>
<dbReference type="OrthoDB" id="6252479at2759"/>
<feature type="transmembrane region" description="Helical" evidence="10">
    <location>
        <begin position="685"/>
        <end position="709"/>
    </location>
</feature>
<evidence type="ECO:0000256" key="2">
    <source>
        <dbReference type="ARBA" id="ARBA00022692"/>
    </source>
</evidence>